<evidence type="ECO:0000313" key="2">
    <source>
        <dbReference type="EMBL" id="KFM76314.1"/>
    </source>
</evidence>
<dbReference type="AlphaFoldDB" id="A0A087UG25"/>
<protein>
    <submittedName>
        <fullName evidence="2">Uncharacterized protein</fullName>
    </submittedName>
</protein>
<keyword evidence="1" id="KW-1133">Transmembrane helix</keyword>
<gene>
    <name evidence="2" type="ORF">X975_16170</name>
</gene>
<organism evidence="2 3">
    <name type="scientific">Stegodyphus mimosarum</name>
    <name type="common">African social velvet spider</name>
    <dbReference type="NCBI Taxonomy" id="407821"/>
    <lineage>
        <taxon>Eukaryota</taxon>
        <taxon>Metazoa</taxon>
        <taxon>Ecdysozoa</taxon>
        <taxon>Arthropoda</taxon>
        <taxon>Chelicerata</taxon>
        <taxon>Arachnida</taxon>
        <taxon>Araneae</taxon>
        <taxon>Araneomorphae</taxon>
        <taxon>Entelegynae</taxon>
        <taxon>Eresoidea</taxon>
        <taxon>Eresidae</taxon>
        <taxon>Stegodyphus</taxon>
    </lineage>
</organism>
<reference evidence="2 3" key="1">
    <citation type="submission" date="2013-11" db="EMBL/GenBank/DDBJ databases">
        <title>Genome sequencing of Stegodyphus mimosarum.</title>
        <authorList>
            <person name="Bechsgaard J."/>
        </authorList>
    </citation>
    <scope>NUCLEOTIDE SEQUENCE [LARGE SCALE GENOMIC DNA]</scope>
</reference>
<keyword evidence="1" id="KW-0472">Membrane</keyword>
<keyword evidence="3" id="KW-1185">Reference proteome</keyword>
<keyword evidence="1" id="KW-0812">Transmembrane</keyword>
<name>A0A087UG25_STEMI</name>
<feature type="non-terminal residue" evidence="2">
    <location>
        <position position="72"/>
    </location>
</feature>
<evidence type="ECO:0000256" key="1">
    <source>
        <dbReference type="SAM" id="Phobius"/>
    </source>
</evidence>
<proteinExistence type="predicted"/>
<evidence type="ECO:0000313" key="3">
    <source>
        <dbReference type="Proteomes" id="UP000054359"/>
    </source>
</evidence>
<feature type="transmembrane region" description="Helical" evidence="1">
    <location>
        <begin position="6"/>
        <end position="27"/>
    </location>
</feature>
<sequence length="72" mass="8367">MMTKAIIINVLKFSAFVYICSFVNYVISTDIEDDYGEMTEEQVSQCFRAIACELGEEPRHRFMECSNYLPPK</sequence>
<dbReference type="OrthoDB" id="10368613at2759"/>
<dbReference type="Proteomes" id="UP000054359">
    <property type="component" value="Unassembled WGS sequence"/>
</dbReference>
<dbReference type="EMBL" id="KK119650">
    <property type="protein sequence ID" value="KFM76314.1"/>
    <property type="molecule type" value="Genomic_DNA"/>
</dbReference>
<accession>A0A087UG25</accession>